<protein>
    <recommendedName>
        <fullName evidence="3">Type II secretion system protein M</fullName>
    </recommendedName>
</protein>
<organism evidence="1 2">
    <name type="scientific">candidate division WOR-3 bacterium</name>
    <dbReference type="NCBI Taxonomy" id="2052148"/>
    <lineage>
        <taxon>Bacteria</taxon>
        <taxon>Bacteria division WOR-3</taxon>
    </lineage>
</organism>
<dbReference type="AlphaFoldDB" id="A0A660SMY9"/>
<name>A0A660SMY9_UNCW3</name>
<accession>A0A660SMY9</accession>
<dbReference type="EMBL" id="QNBE01000010">
    <property type="protein sequence ID" value="RKX71391.1"/>
    <property type="molecule type" value="Genomic_DNA"/>
</dbReference>
<evidence type="ECO:0008006" key="3">
    <source>
        <dbReference type="Google" id="ProtNLM"/>
    </source>
</evidence>
<comment type="caution">
    <text evidence="1">The sequence shown here is derived from an EMBL/GenBank/DDBJ whole genome shotgun (WGS) entry which is preliminary data.</text>
</comment>
<sequence>MIKSGLVILLSILIPFFAWKKNLVLSQMVRTVEMRNRGLSAMKERLDRYRSELKPIRLIHPQDRAGLARTLFRQVRRFRLHLEMVRIGPEDQVRISLSGHFNQIGQFLSSLEREFPRLEIKGFEIRAEEGRTILSLTARYHY</sequence>
<evidence type="ECO:0000313" key="1">
    <source>
        <dbReference type="EMBL" id="RKX71391.1"/>
    </source>
</evidence>
<dbReference type="Proteomes" id="UP000268469">
    <property type="component" value="Unassembled WGS sequence"/>
</dbReference>
<gene>
    <name evidence="1" type="ORF">DRP53_01780</name>
</gene>
<proteinExistence type="predicted"/>
<evidence type="ECO:0000313" key="2">
    <source>
        <dbReference type="Proteomes" id="UP000268469"/>
    </source>
</evidence>
<reference evidence="1 2" key="1">
    <citation type="submission" date="2018-06" db="EMBL/GenBank/DDBJ databases">
        <title>Extensive metabolic versatility and redundancy in microbially diverse, dynamic hydrothermal sediments.</title>
        <authorList>
            <person name="Dombrowski N."/>
            <person name="Teske A."/>
            <person name="Baker B.J."/>
        </authorList>
    </citation>
    <scope>NUCLEOTIDE SEQUENCE [LARGE SCALE GENOMIC DNA]</scope>
    <source>
        <strain evidence="1">B36_G15</strain>
    </source>
</reference>